<protein>
    <recommendedName>
        <fullName evidence="3">DUF4440 domain-containing protein</fullName>
    </recommendedName>
</protein>
<dbReference type="AlphaFoldDB" id="A0A285R0T6"/>
<dbReference type="Proteomes" id="UP000219494">
    <property type="component" value="Unassembled WGS sequence"/>
</dbReference>
<reference evidence="1 2" key="1">
    <citation type="submission" date="2017-07" db="EMBL/GenBank/DDBJ databases">
        <authorList>
            <person name="Sun Z.S."/>
            <person name="Albrecht U."/>
            <person name="Echele G."/>
            <person name="Lee C.C."/>
        </authorList>
    </citation>
    <scope>NUCLEOTIDE SEQUENCE [LARGE SCALE GENOMIC DNA]</scope>
    <source>
        <strain evidence="1 2">CGMCC 1.12672</strain>
    </source>
</reference>
<dbReference type="SUPFAM" id="SSF54427">
    <property type="entry name" value="NTF2-like"/>
    <property type="match status" value="1"/>
</dbReference>
<organism evidence="1 2">
    <name type="scientific">Sphingomonas guangdongensis</name>
    <dbReference type="NCBI Taxonomy" id="1141890"/>
    <lineage>
        <taxon>Bacteria</taxon>
        <taxon>Pseudomonadati</taxon>
        <taxon>Pseudomonadota</taxon>
        <taxon>Alphaproteobacteria</taxon>
        <taxon>Sphingomonadales</taxon>
        <taxon>Sphingomonadaceae</taxon>
        <taxon>Sphingomonas</taxon>
    </lineage>
</organism>
<gene>
    <name evidence="1" type="ORF">SAMN06297144_2856</name>
</gene>
<evidence type="ECO:0000313" key="1">
    <source>
        <dbReference type="EMBL" id="SOB87720.1"/>
    </source>
</evidence>
<dbReference type="InterPro" id="IPR032710">
    <property type="entry name" value="NTF2-like_dom_sf"/>
</dbReference>
<dbReference type="OrthoDB" id="117186at2"/>
<name>A0A285R0T6_9SPHN</name>
<dbReference type="RefSeq" id="WP_097064676.1">
    <property type="nucleotide sequence ID" value="NZ_OBMI01000003.1"/>
</dbReference>
<keyword evidence="2" id="KW-1185">Reference proteome</keyword>
<accession>A0A285R0T6</accession>
<evidence type="ECO:0000313" key="2">
    <source>
        <dbReference type="Proteomes" id="UP000219494"/>
    </source>
</evidence>
<proteinExistence type="predicted"/>
<dbReference type="Gene3D" id="3.10.450.50">
    <property type="match status" value="1"/>
</dbReference>
<evidence type="ECO:0008006" key="3">
    <source>
        <dbReference type="Google" id="ProtNLM"/>
    </source>
</evidence>
<sequence>MLLALLLAQVTPVQPLPRAEPLPPPDFETAAVLAPIERMFAALTARDGAALLAQTRPEGRATAVVTRADGTKTVANRSWPEFVARLPAGTERLEERLTGPAVEIDGDIAMVWSPYVFTSDGKLSHCGTDHIDLVRDGAGWKVLNLTWTQRTTDCPTR</sequence>
<dbReference type="EMBL" id="OBMI01000003">
    <property type="protein sequence ID" value="SOB87720.1"/>
    <property type="molecule type" value="Genomic_DNA"/>
</dbReference>